<name>A0A7M1XIV8_9SPIR</name>
<accession>A0A7M1XIV8</accession>
<gene>
    <name evidence="2" type="ORF">DYE49_03350</name>
</gene>
<reference evidence="2 3" key="1">
    <citation type="submission" date="2018-08" db="EMBL/GenBank/DDBJ databases">
        <title>The first complete genome of Treponema rectale (CHPAT), a commensal spirochete of the bovine rectum.</title>
        <authorList>
            <person name="Staton G.J."/>
            <person name="Clegg S.R."/>
            <person name="Carter S.D."/>
            <person name="Radford A.D."/>
            <person name="Darby A."/>
            <person name="Hall N."/>
            <person name="Birtles R.J."/>
            <person name="Evans N.J."/>
        </authorList>
    </citation>
    <scope>NUCLEOTIDE SEQUENCE [LARGE SCALE GENOMIC DNA]</scope>
    <source>
        <strain evidence="2 3">CHPA</strain>
    </source>
</reference>
<dbReference type="AlphaFoldDB" id="A0A7M1XIV8"/>
<feature type="transmembrane region" description="Helical" evidence="1">
    <location>
        <begin position="1052"/>
        <end position="1074"/>
    </location>
</feature>
<proteinExistence type="predicted"/>
<organism evidence="2 3">
    <name type="scientific">Treponema rectale</name>
    <dbReference type="NCBI Taxonomy" id="744512"/>
    <lineage>
        <taxon>Bacteria</taxon>
        <taxon>Pseudomonadati</taxon>
        <taxon>Spirochaetota</taxon>
        <taxon>Spirochaetia</taxon>
        <taxon>Spirochaetales</taxon>
        <taxon>Treponemataceae</taxon>
        <taxon>Treponema</taxon>
    </lineage>
</organism>
<evidence type="ECO:0000256" key="1">
    <source>
        <dbReference type="SAM" id="Phobius"/>
    </source>
</evidence>
<protein>
    <recommendedName>
        <fullName evidence="4">Ig-like domain-containing protein</fullName>
    </recommendedName>
</protein>
<keyword evidence="1" id="KW-1133">Transmembrane helix</keyword>
<dbReference type="KEGG" id="trc:DYE49_03350"/>
<dbReference type="Proteomes" id="UP000593591">
    <property type="component" value="Chromosome"/>
</dbReference>
<evidence type="ECO:0000313" key="3">
    <source>
        <dbReference type="Proteomes" id="UP000593591"/>
    </source>
</evidence>
<sequence length="1251" mass="138885">MKANKVLLSLVALGYLSGYHVYQGLINSNHQISSFIDKVKAGEEVDYSLPIRNNANKKYSSNIPDEFYSEADNYGLNNDSNSIPEVNYGIDLISYDGNTNYANSRAITINENDTLTFYFEAGYSNYNDDLPYNWITFNTTKMDQAISVTCSQVINNVTYSLFDSANSNGSHAVMDRYSEVESITDYAFPYTYDAENEKMVMLNDYHLPYITLTGKAIGTTVLTLGLENGIITTSLDIVVNVVSSSDAVDLNRASIYKGNTNSNIADISLLTKGVNDNYIYLSKDYSSSYTFKPTVANSNSSFYYDIKALNSLRSSIRSGSNGKTITFYDTGLYQFQFNLNASVQVYNGTSGNETDNYHVDGSYLSKTMYVYIYDSDNLPGLNINDADINSLTYYNNTSLTFSIDEFSNSEQFTITYLVDDVPVDSNFLSSLPAGDHKVTASIVNSYFPDETLTISENFTIYASANYIYGEFAIDEMLEVVKGKTITIHVPERYTSEGFDNFAFSVEDTSILKINAVTPTSVQLLALKEGSTTLKGTYLSDDTVLVLTSTINVLQEPEVPAEYTQVNFNEGTSVSLLLDDKETKTLTLPSSMTDKEISFTWFVADSDICSLVVDASTYIAYVTPLGAGETTIFAYGMDLDTGVNYLAKMKLNIKSKTTEETPAILETIHFNEGEKNTLLLSSKPTSLITIPESLTKLGLKFSWVSLNASIVSLESSADSYSALLTSNSKGQTEIIATATDSNNKTYLAQMSVVVLESEPNLSIDVVASNSNGTASLNIYDTLKISLNKNGFEFSSAVSYQWYLDDVMIHEAYLNANDDKLTSLSNKTTSFYLKRLSAGLHTLSLLTSDMEYSLNNIKTVKEINISSVTNQERTISFNKDSLFLIKGGENYNIKALLDGVEDTSYTYNWSIKDTSVASSYMASGNALLIQPNGAGDTILTVYCDIGTYEPHIISAEIALHIEELESLTLSPENEYPKPGEDVVMNVLVNGKKNCLNLNPSIVVKSGDTNAEFTYQDGQIIVPAALSGNLYYALRVNDMENNYTLLVSSFNFKQFVLASLPYLALALVLSLGVYFFFKSKNPFKAALRKSKNMLTSFDDAIKSSQNVNNTPSKTRASYRYLLQKVRILDHQITYNHDDGIDDFKKPLDLIHELETILVSLIQSKNEHSFKNVKTILVSLKNNKVKTIDDIINEIVISNEKYQQSIIQSNTVSPQKKKVMKKKNMSEEEYDAYLRKAGIGYDAEDIDITPENPND</sequence>
<dbReference type="Gene3D" id="2.60.40.1080">
    <property type="match status" value="1"/>
</dbReference>
<evidence type="ECO:0008006" key="4">
    <source>
        <dbReference type="Google" id="ProtNLM"/>
    </source>
</evidence>
<dbReference type="EMBL" id="CP031517">
    <property type="protein sequence ID" value="QOS39546.1"/>
    <property type="molecule type" value="Genomic_DNA"/>
</dbReference>
<keyword evidence="1" id="KW-0472">Membrane</keyword>
<keyword evidence="1" id="KW-0812">Transmembrane</keyword>
<evidence type="ECO:0000313" key="2">
    <source>
        <dbReference type="EMBL" id="QOS39546.1"/>
    </source>
</evidence>